<accession>A0A1R4G0P0</accession>
<dbReference type="RefSeq" id="WP_159456936.1">
    <property type="nucleotide sequence ID" value="NZ_FUHU01000035.1"/>
</dbReference>
<dbReference type="OrthoDB" id="8216219at2"/>
<gene>
    <name evidence="1" type="ORF">CZ674_07905</name>
</gene>
<evidence type="ECO:0000313" key="1">
    <source>
        <dbReference type="EMBL" id="SJM61691.1"/>
    </source>
</evidence>
<dbReference type="PANTHER" id="PTHR30632">
    <property type="entry name" value="MOLYBDATE-BINDING PERIPLASMIC PROTEIN"/>
    <property type="match status" value="1"/>
</dbReference>
<organism evidence="1 2">
    <name type="scientific">Agrococcus casei LMG 22410</name>
    <dbReference type="NCBI Taxonomy" id="1255656"/>
    <lineage>
        <taxon>Bacteria</taxon>
        <taxon>Bacillati</taxon>
        <taxon>Actinomycetota</taxon>
        <taxon>Actinomycetes</taxon>
        <taxon>Micrococcales</taxon>
        <taxon>Microbacteriaceae</taxon>
        <taxon>Agrococcus</taxon>
    </lineage>
</organism>
<sequence length="235" mass="24678">MSSQEHQPVVLFSGLATVKALDDEILEAFTAETGIQVERNYDPTTELQRRMEAGERPDLLIAATGSVPGIAEATGALNEETAVALVTTAIGFGVKQGDAHPPIGTVDELVATLKATRSLAYSRAGQSGIYVQKLLKQLGIFDEVEAKATPLPKGFTGEAVVDGRASLAVQQLSELAYVDGVDIVGSLPEAVQHITEFSGVLGVEVAEDSDAAKLLSYLHSEKAAGAYRRSGLEVA</sequence>
<dbReference type="AlphaFoldDB" id="A0A1R4G0P0"/>
<dbReference type="GO" id="GO:0015689">
    <property type="term" value="P:molybdate ion transport"/>
    <property type="evidence" value="ECO:0007669"/>
    <property type="project" value="TreeGrafter"/>
</dbReference>
<dbReference type="Gene3D" id="3.40.190.10">
    <property type="entry name" value="Periplasmic binding protein-like II"/>
    <property type="match status" value="2"/>
</dbReference>
<reference evidence="1 2" key="1">
    <citation type="submission" date="2017-02" db="EMBL/GenBank/DDBJ databases">
        <authorList>
            <person name="Peterson S.W."/>
        </authorList>
    </citation>
    <scope>NUCLEOTIDE SEQUENCE [LARGE SCALE GENOMIC DNA]</scope>
    <source>
        <strain evidence="1 2">LMG 22410</strain>
    </source>
</reference>
<dbReference type="Proteomes" id="UP000195787">
    <property type="component" value="Unassembled WGS sequence"/>
</dbReference>
<dbReference type="SUPFAM" id="SSF53850">
    <property type="entry name" value="Periplasmic binding protein-like II"/>
    <property type="match status" value="1"/>
</dbReference>
<proteinExistence type="predicted"/>
<evidence type="ECO:0000313" key="2">
    <source>
        <dbReference type="Proteomes" id="UP000195787"/>
    </source>
</evidence>
<dbReference type="EMBL" id="FUHU01000035">
    <property type="protein sequence ID" value="SJM61691.1"/>
    <property type="molecule type" value="Genomic_DNA"/>
</dbReference>
<protein>
    <submittedName>
        <fullName evidence="1">Hypothetical ABC transport system, periplasmic component</fullName>
    </submittedName>
</protein>
<keyword evidence="2" id="KW-1185">Reference proteome</keyword>
<dbReference type="GO" id="GO:0030973">
    <property type="term" value="F:molybdate ion binding"/>
    <property type="evidence" value="ECO:0007669"/>
    <property type="project" value="TreeGrafter"/>
</dbReference>
<name>A0A1R4G0P0_9MICO</name>
<dbReference type="PANTHER" id="PTHR30632:SF11">
    <property type="entry name" value="BLR4797 PROTEIN"/>
    <property type="match status" value="1"/>
</dbReference>
<dbReference type="GeneID" id="303173137"/>
<dbReference type="InterPro" id="IPR050682">
    <property type="entry name" value="ModA/WtpA"/>
</dbReference>
<dbReference type="Pfam" id="PF13531">
    <property type="entry name" value="SBP_bac_11"/>
    <property type="match status" value="1"/>
</dbReference>